<reference evidence="1" key="1">
    <citation type="submission" date="2021-06" db="EMBL/GenBank/DDBJ databases">
        <authorList>
            <person name="Hodson N. C."/>
            <person name="Mongue J. A."/>
            <person name="Jaron S. K."/>
        </authorList>
    </citation>
    <scope>NUCLEOTIDE SEQUENCE</scope>
</reference>
<dbReference type="Proteomes" id="UP000708208">
    <property type="component" value="Unassembled WGS sequence"/>
</dbReference>
<keyword evidence="2" id="KW-1185">Reference proteome</keyword>
<evidence type="ECO:0000313" key="2">
    <source>
        <dbReference type="Proteomes" id="UP000708208"/>
    </source>
</evidence>
<name>A0A8J2JLE6_9HEXA</name>
<comment type="caution">
    <text evidence="1">The sequence shown here is derived from an EMBL/GenBank/DDBJ whole genome shotgun (WGS) entry which is preliminary data.</text>
</comment>
<protein>
    <submittedName>
        <fullName evidence="1">Uncharacterized protein</fullName>
    </submittedName>
</protein>
<dbReference type="EMBL" id="CAJVCH010039149">
    <property type="protein sequence ID" value="CAG7716519.1"/>
    <property type="molecule type" value="Genomic_DNA"/>
</dbReference>
<proteinExistence type="predicted"/>
<gene>
    <name evidence="1" type="ORF">AFUS01_LOCUS6022</name>
</gene>
<dbReference type="AlphaFoldDB" id="A0A8J2JLE6"/>
<accession>A0A8J2JLE6</accession>
<evidence type="ECO:0000313" key="1">
    <source>
        <dbReference type="EMBL" id="CAG7716519.1"/>
    </source>
</evidence>
<organism evidence="1 2">
    <name type="scientific">Allacma fusca</name>
    <dbReference type="NCBI Taxonomy" id="39272"/>
    <lineage>
        <taxon>Eukaryota</taxon>
        <taxon>Metazoa</taxon>
        <taxon>Ecdysozoa</taxon>
        <taxon>Arthropoda</taxon>
        <taxon>Hexapoda</taxon>
        <taxon>Collembola</taxon>
        <taxon>Symphypleona</taxon>
        <taxon>Sminthuridae</taxon>
        <taxon>Allacma</taxon>
    </lineage>
</organism>
<sequence>MPGTTRWIRFLLKVREPKDDLPSSQIGPKDWCGYACLLNGQAVHGPPYEEAVEPWKNCVAEKAGKVYNILIILSPDIKQSPVFQA</sequence>